<organism evidence="3">
    <name type="scientific">Schistocephalus solidus</name>
    <name type="common">Tapeworm</name>
    <dbReference type="NCBI Taxonomy" id="70667"/>
    <lineage>
        <taxon>Eukaryota</taxon>
        <taxon>Metazoa</taxon>
        <taxon>Spiralia</taxon>
        <taxon>Lophotrochozoa</taxon>
        <taxon>Platyhelminthes</taxon>
        <taxon>Cestoda</taxon>
        <taxon>Eucestoda</taxon>
        <taxon>Diphyllobothriidea</taxon>
        <taxon>Diphyllobothriidae</taxon>
        <taxon>Schistocephalus</taxon>
    </lineage>
</organism>
<protein>
    <submittedName>
        <fullName evidence="1 3">Uncharacterized protein</fullName>
    </submittedName>
</protein>
<reference evidence="1 2" key="2">
    <citation type="submission" date="2018-11" db="EMBL/GenBank/DDBJ databases">
        <authorList>
            <consortium name="Pathogen Informatics"/>
        </authorList>
    </citation>
    <scope>NUCLEOTIDE SEQUENCE [LARGE SCALE GENOMIC DNA]</scope>
    <source>
        <strain evidence="1 2">NST_G2</strain>
    </source>
</reference>
<evidence type="ECO:0000313" key="3">
    <source>
        <dbReference type="WBParaSite" id="SSLN_0001968801-mRNA-1"/>
    </source>
</evidence>
<name>A0A183TR70_SCHSO</name>
<dbReference type="Proteomes" id="UP000275846">
    <property type="component" value="Unassembled WGS sequence"/>
</dbReference>
<sequence length="145" mass="15742">MIEENAGEDISGDIQQRDPLAVVTELAVPFLLVDVDNGCVFEILRDFSLLPHLLEERSESVHQQAIDGGVGDAGGLVENTLDLRLLSEQRPAFSTENRGGVFDGRSIDSLGGGEEVLPFVSVRSLLYLLGLEDHPGILHIPQQLL</sequence>
<keyword evidence="2" id="KW-1185">Reference proteome</keyword>
<dbReference type="OrthoDB" id="10380499at2759"/>
<accession>A0A183TR70</accession>
<dbReference type="AlphaFoldDB" id="A0A183TR70"/>
<evidence type="ECO:0000313" key="1">
    <source>
        <dbReference type="EMBL" id="VDM05353.1"/>
    </source>
</evidence>
<dbReference type="EMBL" id="UYSU01045833">
    <property type="protein sequence ID" value="VDM05353.1"/>
    <property type="molecule type" value="Genomic_DNA"/>
</dbReference>
<dbReference type="WBParaSite" id="SSLN_0001968801-mRNA-1">
    <property type="protein sequence ID" value="SSLN_0001968801-mRNA-1"/>
    <property type="gene ID" value="SSLN_0001968801"/>
</dbReference>
<reference evidence="3" key="1">
    <citation type="submission" date="2016-06" db="UniProtKB">
        <authorList>
            <consortium name="WormBaseParasite"/>
        </authorList>
    </citation>
    <scope>IDENTIFICATION</scope>
</reference>
<gene>
    <name evidence="1" type="ORF">SSLN_LOCUS18967</name>
</gene>
<evidence type="ECO:0000313" key="2">
    <source>
        <dbReference type="Proteomes" id="UP000275846"/>
    </source>
</evidence>
<proteinExistence type="predicted"/>